<gene>
    <name evidence="2" type="ORF">NCTC10738_03547</name>
</gene>
<evidence type="ECO:0000313" key="2">
    <source>
        <dbReference type="EMBL" id="SUJ03093.1"/>
    </source>
</evidence>
<dbReference type="EMBL" id="UGYO01000002">
    <property type="protein sequence ID" value="SUJ03093.1"/>
    <property type="molecule type" value="Genomic_DNA"/>
</dbReference>
<organism evidence="2 3">
    <name type="scientific">Shewanella algae</name>
    <dbReference type="NCBI Taxonomy" id="38313"/>
    <lineage>
        <taxon>Bacteria</taxon>
        <taxon>Pseudomonadati</taxon>
        <taxon>Pseudomonadota</taxon>
        <taxon>Gammaproteobacteria</taxon>
        <taxon>Alteromonadales</taxon>
        <taxon>Shewanellaceae</taxon>
        <taxon>Shewanella</taxon>
    </lineage>
</organism>
<accession>A0A380BL81</accession>
<reference evidence="2 3" key="1">
    <citation type="submission" date="2018-06" db="EMBL/GenBank/DDBJ databases">
        <authorList>
            <consortium name="Pathogen Informatics"/>
            <person name="Doyle S."/>
        </authorList>
    </citation>
    <scope>NUCLEOTIDE SEQUENCE [LARGE SCALE GENOMIC DNA]</scope>
    <source>
        <strain evidence="2 3">NCTC10738</strain>
    </source>
</reference>
<dbReference type="AlphaFoldDB" id="A0A380BL81"/>
<keyword evidence="1" id="KW-1133">Transmembrane helix</keyword>
<keyword evidence="3" id="KW-1185">Reference proteome</keyword>
<evidence type="ECO:0000313" key="3">
    <source>
        <dbReference type="Proteomes" id="UP000254069"/>
    </source>
</evidence>
<protein>
    <submittedName>
        <fullName evidence="2">Uncharacterized protein</fullName>
    </submittedName>
</protein>
<dbReference type="RefSeq" id="WP_115390243.1">
    <property type="nucleotide sequence ID" value="NZ_CP046378.1"/>
</dbReference>
<evidence type="ECO:0000256" key="1">
    <source>
        <dbReference type="SAM" id="Phobius"/>
    </source>
</evidence>
<proteinExistence type="predicted"/>
<sequence>MEIDEISKFIAPLTVGFIAAYLGSLLALRKFKREKIWDERRSIYKEVIESFEEIIFWCEYVRASHCGEPVIEGDVDFDSSLRKIARHSVSGGLFSSSKFQEVLKQAHAELYQVRFQINEESLPDLDTDRGRKEWLFILSKEIRSVSKKYLDQLINLAKDELPNLT</sequence>
<feature type="transmembrane region" description="Helical" evidence="1">
    <location>
        <begin position="6"/>
        <end position="28"/>
    </location>
</feature>
<name>A0A380BL81_9GAMM</name>
<keyword evidence="1" id="KW-0472">Membrane</keyword>
<keyword evidence="1" id="KW-0812">Transmembrane</keyword>
<dbReference type="Proteomes" id="UP000254069">
    <property type="component" value="Unassembled WGS sequence"/>
</dbReference>